<evidence type="ECO:0000313" key="2">
    <source>
        <dbReference type="Proteomes" id="UP000001628"/>
    </source>
</evidence>
<dbReference type="KEGG" id="pbn:PADG_11575"/>
<dbReference type="InParanoid" id="A0A0A0HWD9"/>
<organism evidence="1 2">
    <name type="scientific">Paracoccidioides brasiliensis (strain Pb18)</name>
    <dbReference type="NCBI Taxonomy" id="502780"/>
    <lineage>
        <taxon>Eukaryota</taxon>
        <taxon>Fungi</taxon>
        <taxon>Dikarya</taxon>
        <taxon>Ascomycota</taxon>
        <taxon>Pezizomycotina</taxon>
        <taxon>Eurotiomycetes</taxon>
        <taxon>Eurotiomycetidae</taxon>
        <taxon>Onygenales</taxon>
        <taxon>Ajellomycetaceae</taxon>
        <taxon>Paracoccidioides</taxon>
    </lineage>
</organism>
<reference evidence="1 2" key="1">
    <citation type="journal article" date="2011" name="PLoS Genet.">
        <title>Comparative genomic analysis of human fungal pathogens causing paracoccidioidomycosis.</title>
        <authorList>
            <person name="Desjardins C.A."/>
            <person name="Champion M.D."/>
            <person name="Holder J.W."/>
            <person name="Muszewska A."/>
            <person name="Goldberg J."/>
            <person name="Bailao A.M."/>
            <person name="Brigido M.M."/>
            <person name="Ferreira M.E."/>
            <person name="Garcia A.M."/>
            <person name="Grynberg M."/>
            <person name="Gujja S."/>
            <person name="Heiman D.I."/>
            <person name="Henn M.R."/>
            <person name="Kodira C.D."/>
            <person name="Leon-Narvaez H."/>
            <person name="Longo L.V."/>
            <person name="Ma L.J."/>
            <person name="Malavazi I."/>
            <person name="Matsuo A.L."/>
            <person name="Morais F.V."/>
            <person name="Pereira M."/>
            <person name="Rodriguez-Brito S."/>
            <person name="Sakthikumar S."/>
            <person name="Salem-Izacc S.M."/>
            <person name="Sykes S.M."/>
            <person name="Teixeira M.M."/>
            <person name="Vallejo M.C."/>
            <person name="Walter M.E."/>
            <person name="Yandava C."/>
            <person name="Young S."/>
            <person name="Zeng Q."/>
            <person name="Zucker J."/>
            <person name="Felipe M.S."/>
            <person name="Goldman G.H."/>
            <person name="Haas B.J."/>
            <person name="McEwen J.G."/>
            <person name="Nino-Vega G."/>
            <person name="Puccia R."/>
            <person name="San-Blas G."/>
            <person name="Soares C.M."/>
            <person name="Birren B.W."/>
            <person name="Cuomo C.A."/>
        </authorList>
    </citation>
    <scope>NUCLEOTIDE SEQUENCE [LARGE SCALE GENOMIC DNA]</scope>
    <source>
        <strain evidence="1 2">Pb18</strain>
    </source>
</reference>
<dbReference type="AlphaFoldDB" id="A0A0A0HWD9"/>
<dbReference type="EMBL" id="KN275959">
    <property type="protein sequence ID" value="KGM92376.1"/>
    <property type="molecule type" value="Genomic_DNA"/>
</dbReference>
<dbReference type="VEuPathDB" id="FungiDB:PADG_11575"/>
<gene>
    <name evidence="1" type="ORF">PADG_11575</name>
</gene>
<sequence>MHILLSETHKGTGAGLPKQKSLLRVAGKLSAFHGDTRIQNIFSTSIKRHHSAPVSGAYGQMEMEKGRISSLLVQV</sequence>
<dbReference type="HOGENOM" id="CLU_2671730_0_0_1"/>
<accession>A0A0A0HWD9</accession>
<name>A0A0A0HWD9_PARBD</name>
<evidence type="ECO:0000313" key="1">
    <source>
        <dbReference type="EMBL" id="KGM92376.1"/>
    </source>
</evidence>
<keyword evidence="2" id="KW-1185">Reference proteome</keyword>
<dbReference type="RefSeq" id="XP_010759032.1">
    <property type="nucleotide sequence ID" value="XM_010760730.1"/>
</dbReference>
<dbReference type="Proteomes" id="UP000001628">
    <property type="component" value="Unassembled WGS sequence"/>
</dbReference>
<protein>
    <submittedName>
        <fullName evidence="1">Uncharacterized protein</fullName>
    </submittedName>
</protein>
<dbReference type="GeneID" id="22587472"/>
<proteinExistence type="predicted"/>